<feature type="region of interest" description="Disordered" evidence="1">
    <location>
        <begin position="261"/>
        <end position="303"/>
    </location>
</feature>
<evidence type="ECO:0000313" key="2">
    <source>
        <dbReference type="EMBL" id="ORZ28223.1"/>
    </source>
</evidence>
<feature type="compositionally biased region" description="Basic residues" evidence="1">
    <location>
        <begin position="133"/>
        <end position="160"/>
    </location>
</feature>
<dbReference type="GeneID" id="33564451"/>
<feature type="region of interest" description="Disordered" evidence="1">
    <location>
        <begin position="352"/>
        <end position="513"/>
    </location>
</feature>
<evidence type="ECO:0000256" key="1">
    <source>
        <dbReference type="SAM" id="MobiDB-lite"/>
    </source>
</evidence>
<feature type="compositionally biased region" description="Acidic residues" evidence="1">
    <location>
        <begin position="396"/>
        <end position="412"/>
    </location>
</feature>
<organism evidence="2 3">
    <name type="scientific">Lobosporangium transversale</name>
    <dbReference type="NCBI Taxonomy" id="64571"/>
    <lineage>
        <taxon>Eukaryota</taxon>
        <taxon>Fungi</taxon>
        <taxon>Fungi incertae sedis</taxon>
        <taxon>Mucoromycota</taxon>
        <taxon>Mortierellomycotina</taxon>
        <taxon>Mortierellomycetes</taxon>
        <taxon>Mortierellales</taxon>
        <taxon>Mortierellaceae</taxon>
        <taxon>Lobosporangium</taxon>
    </lineage>
</organism>
<dbReference type="EMBL" id="MCFF01000002">
    <property type="protein sequence ID" value="ORZ28223.1"/>
    <property type="molecule type" value="Genomic_DNA"/>
</dbReference>
<feature type="compositionally biased region" description="Basic residues" evidence="1">
    <location>
        <begin position="441"/>
        <end position="457"/>
    </location>
</feature>
<sequence length="762" mass="84870">MNTNMNMNMNMGMVMTMASNHPEAAHHQISSHGHNDFVNNNNTIHSLDDSMSSNSSGTMLIPTTIPTIPTILTAPSTLSSSLSSISSTTQSSSPVPVVGKELKPMTDHTHRSHHSRLARCSSSPQQLSSLTHSKVHSARSRPHSHSHSHSHPHSHSCSHRHSHPDLVSIFLCSQYPNSHSYSTGTGPNSVLWKAYSRVKQSIAETHSTNPLETMTEYWHSLSSPRRRDLQQHQSEKFQEKTQDMELCVDTMTQTGHLISALPSASPAESTCSDSAYSLPDKEESNNSNSNSSSSNNNNMMMTLKPTTPSYALLQSVQSSATEHGRILAERSRSSFNRLLDSVLDNATTLAESNAVHESYSEEEVEKNKKKESQKQSKTQQQIATVVRKAKFFVGDSSDEEDENGEEEREEEEEIKKKVTYMRPSADSHSLRHLHGRESRGGYHHHHHHHLRHHHHHQESHDGDCEDFDITEQDDDDEAFYFGKPPRQLMKPSVPRDRAHSHSGAPSSPAIPRPYKNASIVLQRRQSLLSDLLMAEKQQKQQQKLLLQQQQQQQLQSLKYQYPIGSNTDGEANVIAQVSRMANVSDVNAKSLHSLYPTSSRLQQQQQYHSQQRYHQDTTKLSIQEEQEDDDILHKTKSTLVRTKKIYKNLAELAKTAEIMPSSNRVTFTTSSPTMASFIAKTSSVLPLPPSSTTISMPLKTPGVGVTASGTTTTATTTATTTGWTPSQVQGQTSSLVAQSTMTAQRALLNASTTLTDVLFRRR</sequence>
<feature type="compositionally biased region" description="Polar residues" evidence="1">
    <location>
        <begin position="120"/>
        <end position="132"/>
    </location>
</feature>
<dbReference type="InParanoid" id="A0A1Y2H3D2"/>
<gene>
    <name evidence="2" type="ORF">BCR41DRAFT_344861</name>
</gene>
<dbReference type="AlphaFoldDB" id="A0A1Y2H3D2"/>
<reference evidence="2 3" key="1">
    <citation type="submission" date="2016-07" db="EMBL/GenBank/DDBJ databases">
        <title>Pervasive Adenine N6-methylation of Active Genes in Fungi.</title>
        <authorList>
            <consortium name="DOE Joint Genome Institute"/>
            <person name="Mondo S.J."/>
            <person name="Dannebaum R.O."/>
            <person name="Kuo R.C."/>
            <person name="Labutti K."/>
            <person name="Haridas S."/>
            <person name="Kuo A."/>
            <person name="Salamov A."/>
            <person name="Ahrendt S.R."/>
            <person name="Lipzen A."/>
            <person name="Sullivan W."/>
            <person name="Andreopoulos W.B."/>
            <person name="Clum A."/>
            <person name="Lindquist E."/>
            <person name="Daum C."/>
            <person name="Ramamoorthy G.K."/>
            <person name="Gryganskyi A."/>
            <person name="Culley D."/>
            <person name="Magnuson J.K."/>
            <person name="James T.Y."/>
            <person name="O'Malley M.A."/>
            <person name="Stajich J.E."/>
            <person name="Spatafora J.W."/>
            <person name="Visel A."/>
            <person name="Grigoriev I.V."/>
        </authorList>
    </citation>
    <scope>NUCLEOTIDE SEQUENCE [LARGE SCALE GENOMIC DNA]</scope>
    <source>
        <strain evidence="2 3">NRRL 3116</strain>
    </source>
</reference>
<name>A0A1Y2H3D2_9FUNG</name>
<feature type="compositionally biased region" description="Low complexity" evidence="1">
    <location>
        <begin position="80"/>
        <end position="94"/>
    </location>
</feature>
<feature type="compositionally biased region" description="Acidic residues" evidence="1">
    <location>
        <begin position="463"/>
        <end position="478"/>
    </location>
</feature>
<dbReference type="RefSeq" id="XP_021885908.1">
    <property type="nucleotide sequence ID" value="XM_022022607.1"/>
</dbReference>
<feature type="region of interest" description="Disordered" evidence="1">
    <location>
        <begin position="80"/>
        <end position="160"/>
    </location>
</feature>
<feature type="compositionally biased region" description="Basic and acidic residues" evidence="1">
    <location>
        <begin position="100"/>
        <end position="109"/>
    </location>
</feature>
<comment type="caution">
    <text evidence="2">The sequence shown here is derived from an EMBL/GenBank/DDBJ whole genome shotgun (WGS) entry which is preliminary data.</text>
</comment>
<feature type="compositionally biased region" description="Basic and acidic residues" evidence="1">
    <location>
        <begin position="365"/>
        <end position="374"/>
    </location>
</feature>
<dbReference type="OrthoDB" id="2429999at2759"/>
<protein>
    <submittedName>
        <fullName evidence="2">Uncharacterized protein</fullName>
    </submittedName>
</protein>
<dbReference type="Proteomes" id="UP000193648">
    <property type="component" value="Unassembled WGS sequence"/>
</dbReference>
<proteinExistence type="predicted"/>
<feature type="compositionally biased region" description="Low complexity" evidence="1">
    <location>
        <begin position="285"/>
        <end position="298"/>
    </location>
</feature>
<accession>A0A1Y2H3D2</accession>
<feature type="compositionally biased region" description="Polar residues" evidence="1">
    <location>
        <begin position="266"/>
        <end position="275"/>
    </location>
</feature>
<keyword evidence="3" id="KW-1185">Reference proteome</keyword>
<evidence type="ECO:0000313" key="3">
    <source>
        <dbReference type="Proteomes" id="UP000193648"/>
    </source>
</evidence>